<dbReference type="PANTHER" id="PTHR38107:SF3">
    <property type="entry name" value="LYSOZYME RRRD-RELATED"/>
    <property type="match status" value="1"/>
</dbReference>
<keyword evidence="4 7" id="KW-0378">Hydrolase</keyword>
<dbReference type="HAMAP" id="MF_04110">
    <property type="entry name" value="ENDOLYSIN_T4"/>
    <property type="match status" value="1"/>
</dbReference>
<dbReference type="CDD" id="cd00737">
    <property type="entry name" value="lyz_endolysin_autolysin"/>
    <property type="match status" value="1"/>
</dbReference>
<evidence type="ECO:0000256" key="7">
    <source>
        <dbReference type="RuleBase" id="RU003788"/>
    </source>
</evidence>
<comment type="catalytic activity">
    <reaction evidence="1 7">
        <text>Hydrolysis of (1-&gt;4)-beta-linkages between N-acetylmuramic acid and N-acetyl-D-glucosamine residues in a peptidoglycan and between N-acetyl-D-glucosamine residues in chitodextrins.</text>
        <dbReference type="EC" id="3.2.1.17"/>
    </reaction>
</comment>
<reference evidence="8 9" key="2">
    <citation type="submission" date="2020-08" db="EMBL/GenBank/DDBJ databases">
        <authorList>
            <person name="Ueki A."/>
            <person name="Tonouchi A."/>
        </authorList>
    </citation>
    <scope>NUCLEOTIDE SEQUENCE [LARGE SCALE GENOMIC DNA]</scope>
    <source>
        <strain evidence="8 9">CTTW</strain>
    </source>
</reference>
<gene>
    <name evidence="8" type="ORF">bsdcttw_38900</name>
</gene>
<keyword evidence="3 7" id="KW-0081">Bacteriolytic enzyme</keyword>
<dbReference type="SUPFAM" id="SSF53955">
    <property type="entry name" value="Lysozyme-like"/>
    <property type="match status" value="1"/>
</dbReference>
<evidence type="ECO:0000256" key="5">
    <source>
        <dbReference type="ARBA" id="ARBA00023200"/>
    </source>
</evidence>
<dbReference type="GO" id="GO:0009253">
    <property type="term" value="P:peptidoglycan catabolic process"/>
    <property type="evidence" value="ECO:0007669"/>
    <property type="project" value="InterPro"/>
</dbReference>
<sequence>MTKKTSAAGIELLKNFEGCRLKAYKALPTEKYYTIGYGHSGSDVKQGMTISLLQAEALLKSDLKGYENFINNYVMVHITQNMFDALISLSYNCGVSAVKSSTLLKKLNKKKYIGAANQFMNWTKSGGKVIPGLTERRTKERILFLKGYCDKPKKQVSKTTAKTSEIRWIQWKLEVKIDGIWGDKTAAAVRAKRKSLGWSVTSGYTCTINLITALDK</sequence>
<dbReference type="Proteomes" id="UP000515703">
    <property type="component" value="Chromosome"/>
</dbReference>
<dbReference type="InterPro" id="IPR034690">
    <property type="entry name" value="Endolysin_T4_type"/>
</dbReference>
<dbReference type="InterPro" id="IPR023346">
    <property type="entry name" value="Lysozyme-like_dom_sf"/>
</dbReference>
<dbReference type="AlphaFoldDB" id="A0A7I8DR38"/>
<dbReference type="InterPro" id="IPR033907">
    <property type="entry name" value="Endolysin_autolysin"/>
</dbReference>
<dbReference type="Pfam" id="PF00959">
    <property type="entry name" value="Phage_lysozyme"/>
    <property type="match status" value="1"/>
</dbReference>
<dbReference type="InterPro" id="IPR051018">
    <property type="entry name" value="Bacteriophage_GH24"/>
</dbReference>
<protein>
    <recommendedName>
        <fullName evidence="7">Lysozyme</fullName>
        <ecNumber evidence="7">3.2.1.17</ecNumber>
    </recommendedName>
</protein>
<dbReference type="RefSeq" id="WP_185256481.1">
    <property type="nucleotide sequence ID" value="NZ_AP023368.1"/>
</dbReference>
<accession>A0A7I8DR38</accession>
<evidence type="ECO:0000256" key="3">
    <source>
        <dbReference type="ARBA" id="ARBA00022638"/>
    </source>
</evidence>
<name>A0A7I8DR38_9FIRM</name>
<evidence type="ECO:0000256" key="4">
    <source>
        <dbReference type="ARBA" id="ARBA00022801"/>
    </source>
</evidence>
<evidence type="ECO:0000313" key="8">
    <source>
        <dbReference type="EMBL" id="BCK00850.1"/>
    </source>
</evidence>
<keyword evidence="5" id="KW-1035">Host cytoplasm</keyword>
<organism evidence="8 9">
    <name type="scientific">Anaerocolumna chitinilytica</name>
    <dbReference type="NCBI Taxonomy" id="1727145"/>
    <lineage>
        <taxon>Bacteria</taxon>
        <taxon>Bacillati</taxon>
        <taxon>Bacillota</taxon>
        <taxon>Clostridia</taxon>
        <taxon>Lachnospirales</taxon>
        <taxon>Lachnospiraceae</taxon>
        <taxon>Anaerocolumna</taxon>
    </lineage>
</organism>
<dbReference type="EC" id="3.2.1.17" evidence="7"/>
<dbReference type="GO" id="GO:0031640">
    <property type="term" value="P:killing of cells of another organism"/>
    <property type="evidence" value="ECO:0007669"/>
    <property type="project" value="UniProtKB-KW"/>
</dbReference>
<evidence type="ECO:0000256" key="2">
    <source>
        <dbReference type="ARBA" id="ARBA00022529"/>
    </source>
</evidence>
<evidence type="ECO:0000256" key="6">
    <source>
        <dbReference type="ARBA" id="ARBA00023295"/>
    </source>
</evidence>
<keyword evidence="2 7" id="KW-0929">Antimicrobial</keyword>
<evidence type="ECO:0000256" key="1">
    <source>
        <dbReference type="ARBA" id="ARBA00000632"/>
    </source>
</evidence>
<dbReference type="EMBL" id="AP023368">
    <property type="protein sequence ID" value="BCK00850.1"/>
    <property type="molecule type" value="Genomic_DNA"/>
</dbReference>
<dbReference type="PANTHER" id="PTHR38107">
    <property type="match status" value="1"/>
</dbReference>
<evidence type="ECO:0000313" key="9">
    <source>
        <dbReference type="Proteomes" id="UP000515703"/>
    </source>
</evidence>
<dbReference type="GO" id="GO:0016998">
    <property type="term" value="P:cell wall macromolecule catabolic process"/>
    <property type="evidence" value="ECO:0007669"/>
    <property type="project" value="InterPro"/>
</dbReference>
<dbReference type="InterPro" id="IPR002196">
    <property type="entry name" value="Glyco_hydro_24"/>
</dbReference>
<reference evidence="8 9" key="1">
    <citation type="submission" date="2020-08" db="EMBL/GenBank/DDBJ databases">
        <title>Draft genome sequencing of an Anaerocolumna strain isolated from anoxic soil subjected to BSD treatment.</title>
        <authorList>
            <person name="Uek A."/>
            <person name="Tonouchi A."/>
        </authorList>
    </citation>
    <scope>NUCLEOTIDE SEQUENCE [LARGE SCALE GENOMIC DNA]</scope>
    <source>
        <strain evidence="8 9">CTTW</strain>
    </source>
</reference>
<keyword evidence="6 7" id="KW-0326">Glycosidase</keyword>
<dbReference type="KEGG" id="acht:bsdcttw_38900"/>
<dbReference type="GO" id="GO:0003796">
    <property type="term" value="F:lysozyme activity"/>
    <property type="evidence" value="ECO:0007669"/>
    <property type="project" value="UniProtKB-EC"/>
</dbReference>
<dbReference type="Gene3D" id="1.10.530.40">
    <property type="match status" value="1"/>
</dbReference>
<dbReference type="GO" id="GO:0042742">
    <property type="term" value="P:defense response to bacterium"/>
    <property type="evidence" value="ECO:0007669"/>
    <property type="project" value="UniProtKB-KW"/>
</dbReference>
<keyword evidence="9" id="KW-1185">Reference proteome</keyword>
<dbReference type="InterPro" id="IPR023347">
    <property type="entry name" value="Lysozyme_dom_sf"/>
</dbReference>
<proteinExistence type="inferred from homology"/>
<comment type="similarity">
    <text evidence="7">Belongs to the glycosyl hydrolase 24 family.</text>
</comment>